<evidence type="ECO:0000313" key="4">
    <source>
        <dbReference type="Proteomes" id="UP000377595"/>
    </source>
</evidence>
<keyword evidence="3" id="KW-0436">Ligase</keyword>
<reference evidence="3 4" key="1">
    <citation type="submission" date="2019-10" db="EMBL/GenBank/DDBJ databases">
        <title>Whole genome shotgun sequence of Acrocarpospora pleiomorpha NBRC 16267.</title>
        <authorList>
            <person name="Ichikawa N."/>
            <person name="Kimura A."/>
            <person name="Kitahashi Y."/>
            <person name="Komaki H."/>
            <person name="Oguchi A."/>
        </authorList>
    </citation>
    <scope>NUCLEOTIDE SEQUENCE [LARGE SCALE GENOMIC DNA]</scope>
    <source>
        <strain evidence="3 4">NBRC 16267</strain>
    </source>
</reference>
<dbReference type="Gene3D" id="3.40.50.12780">
    <property type="entry name" value="N-terminal domain of ligase-like"/>
    <property type="match status" value="1"/>
</dbReference>
<name>A0A5M3XJA7_9ACTN</name>
<dbReference type="InterPro" id="IPR042099">
    <property type="entry name" value="ANL_N_sf"/>
</dbReference>
<proteinExistence type="predicted"/>
<dbReference type="Pfam" id="PF00501">
    <property type="entry name" value="AMP-binding"/>
    <property type="match status" value="1"/>
</dbReference>
<accession>A0A5M3XJA7</accession>
<dbReference type="InterPro" id="IPR045851">
    <property type="entry name" value="AMP-bd_C_sf"/>
</dbReference>
<dbReference type="PANTHER" id="PTHR43845:SF1">
    <property type="entry name" value="BLR5969 PROTEIN"/>
    <property type="match status" value="1"/>
</dbReference>
<feature type="domain" description="AMP-dependent ligase C-terminal" evidence="2">
    <location>
        <begin position="347"/>
        <end position="440"/>
    </location>
</feature>
<sequence length="441" mass="48119">MTATPFSATLWNESERWSRDQLVAHQSDRLRSQLRYVSERSAFYAARFGELDWSPEDVAGLDSLAELPFTRKYDYVESLSAAPPWGSAIAADPESIERIHFSSGTTARPAPLFWTGGDIERWTENYARMYYGQGIRPADVAQVLYTFSWFVGGSAAVQGLQRVGAASIPAGSRDSERQIETMMHYRTTVLPATPSFVFHLLEVADGMGLDLRDSAVRKIVLGGEPGGSVPSTRSRIQDGYGAEVFDTYGSLEFQPIAWECTAHDGMHFAEHSAVVEILDPVTDEPVPDGDPGVVVLTHLHREASPLVRWWTGDVAVRDSSPCACGRTTARLVGGVRGRADDMLVVRGVNLFPSAVEELVRQAEGAAGEYLIVLDETVKDPVSGYLTGIKVRLEARSDAPVDLGSAVAAAIHARLGVRAHVEVVAYGELPRSEHKAKRVVHV</sequence>
<dbReference type="Gene3D" id="3.30.300.30">
    <property type="match status" value="1"/>
</dbReference>
<evidence type="ECO:0000259" key="1">
    <source>
        <dbReference type="Pfam" id="PF00501"/>
    </source>
</evidence>
<dbReference type="InterPro" id="IPR028154">
    <property type="entry name" value="AMP-dep_Lig_C"/>
</dbReference>
<dbReference type="Pfam" id="PF14535">
    <property type="entry name" value="AMP-binding_C_2"/>
    <property type="match status" value="1"/>
</dbReference>
<gene>
    <name evidence="3" type="ORF">Aple_044430</name>
</gene>
<dbReference type="AlphaFoldDB" id="A0A5M3XJA7"/>
<dbReference type="OrthoDB" id="580775at2"/>
<dbReference type="PANTHER" id="PTHR43845">
    <property type="entry name" value="BLR5969 PROTEIN"/>
    <property type="match status" value="1"/>
</dbReference>
<comment type="caution">
    <text evidence="3">The sequence shown here is derived from an EMBL/GenBank/DDBJ whole genome shotgun (WGS) entry which is preliminary data.</text>
</comment>
<keyword evidence="4" id="KW-1185">Reference proteome</keyword>
<evidence type="ECO:0000259" key="2">
    <source>
        <dbReference type="Pfam" id="PF14535"/>
    </source>
</evidence>
<dbReference type="SUPFAM" id="SSF56801">
    <property type="entry name" value="Acetyl-CoA synthetase-like"/>
    <property type="match status" value="1"/>
</dbReference>
<dbReference type="RefSeq" id="WP_155346537.1">
    <property type="nucleotide sequence ID" value="NZ_BAAAHM010000005.1"/>
</dbReference>
<evidence type="ECO:0000313" key="3">
    <source>
        <dbReference type="EMBL" id="GES21547.1"/>
    </source>
</evidence>
<protein>
    <submittedName>
        <fullName evidence="3">CoA ligase</fullName>
    </submittedName>
</protein>
<dbReference type="EMBL" id="BLAF01000024">
    <property type="protein sequence ID" value="GES21547.1"/>
    <property type="molecule type" value="Genomic_DNA"/>
</dbReference>
<dbReference type="GO" id="GO:0016874">
    <property type="term" value="F:ligase activity"/>
    <property type="evidence" value="ECO:0007669"/>
    <property type="project" value="UniProtKB-KW"/>
</dbReference>
<organism evidence="3 4">
    <name type="scientific">Acrocarpospora pleiomorpha</name>
    <dbReference type="NCBI Taxonomy" id="90975"/>
    <lineage>
        <taxon>Bacteria</taxon>
        <taxon>Bacillati</taxon>
        <taxon>Actinomycetota</taxon>
        <taxon>Actinomycetes</taxon>
        <taxon>Streptosporangiales</taxon>
        <taxon>Streptosporangiaceae</taxon>
        <taxon>Acrocarpospora</taxon>
    </lineage>
</organism>
<feature type="domain" description="AMP-dependent synthetase/ligase" evidence="1">
    <location>
        <begin position="89"/>
        <end position="296"/>
    </location>
</feature>
<dbReference type="InterPro" id="IPR000873">
    <property type="entry name" value="AMP-dep_synth/lig_dom"/>
</dbReference>
<dbReference type="Proteomes" id="UP000377595">
    <property type="component" value="Unassembled WGS sequence"/>
</dbReference>